<proteinExistence type="predicted"/>
<keyword evidence="3" id="KW-1185">Reference proteome</keyword>
<dbReference type="InterPro" id="IPR002711">
    <property type="entry name" value="HNH"/>
</dbReference>
<dbReference type="CDD" id="cd00085">
    <property type="entry name" value="HNHc"/>
    <property type="match status" value="1"/>
</dbReference>
<dbReference type="Proteomes" id="UP000094828">
    <property type="component" value="Unassembled WGS sequence"/>
</dbReference>
<comment type="caution">
    <text evidence="2">The sequence shown here is derived from an EMBL/GenBank/DDBJ whole genome shotgun (WGS) entry which is preliminary data.</text>
</comment>
<gene>
    <name evidence="2" type="ORF">A6X21_04780</name>
</gene>
<dbReference type="Pfam" id="PF01844">
    <property type="entry name" value="HNH"/>
    <property type="match status" value="1"/>
</dbReference>
<dbReference type="GO" id="GO:0003676">
    <property type="term" value="F:nucleic acid binding"/>
    <property type="evidence" value="ECO:0007669"/>
    <property type="project" value="InterPro"/>
</dbReference>
<organism evidence="2 3">
    <name type="scientific">Planctopirus hydrillae</name>
    <dbReference type="NCBI Taxonomy" id="1841610"/>
    <lineage>
        <taxon>Bacteria</taxon>
        <taxon>Pseudomonadati</taxon>
        <taxon>Planctomycetota</taxon>
        <taxon>Planctomycetia</taxon>
        <taxon>Planctomycetales</taxon>
        <taxon>Planctomycetaceae</taxon>
        <taxon>Planctopirus</taxon>
    </lineage>
</organism>
<evidence type="ECO:0000313" key="3">
    <source>
        <dbReference type="Proteomes" id="UP000094828"/>
    </source>
</evidence>
<dbReference type="GO" id="GO:0004519">
    <property type="term" value="F:endonuclease activity"/>
    <property type="evidence" value="ECO:0007669"/>
    <property type="project" value="InterPro"/>
</dbReference>
<reference evidence="2 3" key="1">
    <citation type="submission" date="2016-05" db="EMBL/GenBank/DDBJ databases">
        <title>Genomic and physiological characterization of Planctopirus sp. isolated from fresh water lake.</title>
        <authorList>
            <person name="Subhash Y."/>
            <person name="Ramana C."/>
        </authorList>
    </citation>
    <scope>NUCLEOTIDE SEQUENCE [LARGE SCALE GENOMIC DNA]</scope>
    <source>
        <strain evidence="2 3">JC280</strain>
    </source>
</reference>
<evidence type="ECO:0000313" key="2">
    <source>
        <dbReference type="EMBL" id="ODA35047.1"/>
    </source>
</evidence>
<dbReference type="Gene3D" id="1.10.30.50">
    <property type="match status" value="1"/>
</dbReference>
<accession>A0A1C3EP71</accession>
<sequence>MIDDGTNVIGEIDLEFSAPEGDLTVRTHRRRERSRELVRIAKQLFRNQNDGRLFCEVCGFDFGKFYDEPDFIEAHHRIPLCDVAPGAITKPSDLAMVCANCHRMLHRGSPWPTIEDLKRRVTAANSK</sequence>
<dbReference type="GO" id="GO:0008270">
    <property type="term" value="F:zinc ion binding"/>
    <property type="evidence" value="ECO:0007669"/>
    <property type="project" value="InterPro"/>
</dbReference>
<dbReference type="InterPro" id="IPR003615">
    <property type="entry name" value="HNH_nuc"/>
</dbReference>
<protein>
    <recommendedName>
        <fullName evidence="1">HNH domain-containing protein</fullName>
    </recommendedName>
</protein>
<dbReference type="AlphaFoldDB" id="A0A1C3EP71"/>
<name>A0A1C3EP71_9PLAN</name>
<feature type="domain" description="HNH" evidence="1">
    <location>
        <begin position="55"/>
        <end position="107"/>
    </location>
</feature>
<dbReference type="EMBL" id="LYDR01000039">
    <property type="protein sequence ID" value="ODA35047.1"/>
    <property type="molecule type" value="Genomic_DNA"/>
</dbReference>
<evidence type="ECO:0000259" key="1">
    <source>
        <dbReference type="Pfam" id="PF01844"/>
    </source>
</evidence>